<dbReference type="RefSeq" id="WP_218575129.1">
    <property type="nucleotide sequence ID" value="NZ_CP042425.1"/>
</dbReference>
<dbReference type="InterPro" id="IPR029063">
    <property type="entry name" value="SAM-dependent_MTases_sf"/>
</dbReference>
<dbReference type="AlphaFoldDB" id="A0A5C1AK01"/>
<name>A0A5C1AK01_9BACT</name>
<accession>A0A5C1AK01</accession>
<evidence type="ECO:0000313" key="2">
    <source>
        <dbReference type="Proteomes" id="UP000324974"/>
    </source>
</evidence>
<keyword evidence="1" id="KW-0489">Methyltransferase</keyword>
<dbReference type="SUPFAM" id="SSF53335">
    <property type="entry name" value="S-adenosyl-L-methionine-dependent methyltransferases"/>
    <property type="match status" value="1"/>
</dbReference>
<sequence length="150" mass="17322">MALWAEFLTNTQRLIHKWKHYFPIYERHFHRFVNQDVTLIEIGCGEGGSLQLWKRYLGPHAKIVGIDIEPKCSGYAEDQIEIRIGDQSDGTFLQKVVTEFGPPDIVLDDGSHVMSHLRATFDFLYPKISKSGVYMVEDLHTAYWDEYEGG</sequence>
<proteinExistence type="predicted"/>
<evidence type="ECO:0000313" key="1">
    <source>
        <dbReference type="EMBL" id="QEL17474.1"/>
    </source>
</evidence>
<dbReference type="EC" id="2.1.1.238" evidence="1"/>
<dbReference type="KEGG" id="lrs:PX52LOC_04463"/>
<keyword evidence="2" id="KW-1185">Reference proteome</keyword>
<dbReference type="CDD" id="cd02440">
    <property type="entry name" value="AdoMet_MTases"/>
    <property type="match status" value="1"/>
</dbReference>
<dbReference type="Proteomes" id="UP000324974">
    <property type="component" value="Chromosome"/>
</dbReference>
<dbReference type="GO" id="GO:0032259">
    <property type="term" value="P:methylation"/>
    <property type="evidence" value="ECO:0007669"/>
    <property type="project" value="UniProtKB-KW"/>
</dbReference>
<dbReference type="GO" id="GO:0102302">
    <property type="term" value="F:mycinamicin VI 2''-O-methyltransferase activity"/>
    <property type="evidence" value="ECO:0007669"/>
    <property type="project" value="UniProtKB-EC"/>
</dbReference>
<protein>
    <submittedName>
        <fullName evidence="1">Mycinamicin VI 2''-O-methyltransferase</fullName>
        <ecNumber evidence="1">2.1.1.238</ecNumber>
    </submittedName>
</protein>
<keyword evidence="1" id="KW-0808">Transferase</keyword>
<gene>
    <name evidence="1" type="primary">mycE</name>
    <name evidence="1" type="ORF">PX52LOC_04463</name>
</gene>
<dbReference type="Gene3D" id="3.40.50.150">
    <property type="entry name" value="Vaccinia Virus protein VP39"/>
    <property type="match status" value="1"/>
</dbReference>
<reference evidence="2" key="1">
    <citation type="submission" date="2019-08" db="EMBL/GenBank/DDBJ databases">
        <title>Limnoglobus roseus gen. nov., sp. nov., a novel freshwater planctomycete with a giant genome from the family Gemmataceae.</title>
        <authorList>
            <person name="Kulichevskaya I.S."/>
            <person name="Naumoff D.G."/>
            <person name="Miroshnikov K."/>
            <person name="Ivanova A."/>
            <person name="Philippov D.A."/>
            <person name="Hakobyan A."/>
            <person name="Rijpstra I.C."/>
            <person name="Sinninghe Damste J.S."/>
            <person name="Liesack W."/>
            <person name="Dedysh S.N."/>
        </authorList>
    </citation>
    <scope>NUCLEOTIDE SEQUENCE [LARGE SCALE GENOMIC DNA]</scope>
    <source>
        <strain evidence="2">PX52</strain>
    </source>
</reference>
<dbReference type="EMBL" id="CP042425">
    <property type="protein sequence ID" value="QEL17474.1"/>
    <property type="molecule type" value="Genomic_DNA"/>
</dbReference>
<organism evidence="1 2">
    <name type="scientific">Limnoglobus roseus</name>
    <dbReference type="NCBI Taxonomy" id="2598579"/>
    <lineage>
        <taxon>Bacteria</taxon>
        <taxon>Pseudomonadati</taxon>
        <taxon>Planctomycetota</taxon>
        <taxon>Planctomycetia</taxon>
        <taxon>Gemmatales</taxon>
        <taxon>Gemmataceae</taxon>
        <taxon>Limnoglobus</taxon>
    </lineage>
</organism>